<feature type="compositionally biased region" description="Basic and acidic residues" evidence="1">
    <location>
        <begin position="15"/>
        <end position="51"/>
    </location>
</feature>
<sequence length="179" mass="20771">MEAIWCVVQEEQGEPDPKLKIIERPVEDGDEEKKCGGGGGEEEKNGGRGDTVDEEDSEDDMSDWDEEDSEDDMSDWDEEDSEDDMSDWDEEDSEDDMRGWDEDGNPYLPVKWPWEYPLHTCPEGQNFTLEEAKKIVESTWERNGDLLSEWCDLFNNNTTPLPALPLRVLPRVTKDCFWR</sequence>
<reference evidence="2" key="1">
    <citation type="submission" date="2019-03" db="EMBL/GenBank/DDBJ databases">
        <title>WGS assembly of Setaria viridis.</title>
        <authorList>
            <person name="Huang P."/>
            <person name="Jenkins J."/>
            <person name="Grimwood J."/>
            <person name="Barry K."/>
            <person name="Healey A."/>
            <person name="Mamidi S."/>
            <person name="Sreedasyam A."/>
            <person name="Shu S."/>
            <person name="Feldman M."/>
            <person name="Wu J."/>
            <person name="Yu Y."/>
            <person name="Chen C."/>
            <person name="Johnson J."/>
            <person name="Rokhsar D."/>
            <person name="Baxter I."/>
            <person name="Schmutz J."/>
            <person name="Brutnell T."/>
            <person name="Kellogg E."/>
        </authorList>
    </citation>
    <scope>NUCLEOTIDE SEQUENCE [LARGE SCALE GENOMIC DNA]</scope>
</reference>
<name>A0A4U6SZF8_SETVI</name>
<evidence type="ECO:0000256" key="1">
    <source>
        <dbReference type="SAM" id="MobiDB-lite"/>
    </source>
</evidence>
<feature type="region of interest" description="Disordered" evidence="1">
    <location>
        <begin position="1"/>
        <end position="104"/>
    </location>
</feature>
<gene>
    <name evidence="2" type="ORF">SEVIR_9G232266v2</name>
</gene>
<feature type="compositionally biased region" description="Acidic residues" evidence="1">
    <location>
        <begin position="52"/>
        <end position="95"/>
    </location>
</feature>
<evidence type="ECO:0000313" key="3">
    <source>
        <dbReference type="Proteomes" id="UP000298652"/>
    </source>
</evidence>
<organism evidence="2 3">
    <name type="scientific">Setaria viridis</name>
    <name type="common">Green bristlegrass</name>
    <name type="synonym">Setaria italica subsp. viridis</name>
    <dbReference type="NCBI Taxonomy" id="4556"/>
    <lineage>
        <taxon>Eukaryota</taxon>
        <taxon>Viridiplantae</taxon>
        <taxon>Streptophyta</taxon>
        <taxon>Embryophyta</taxon>
        <taxon>Tracheophyta</taxon>
        <taxon>Spermatophyta</taxon>
        <taxon>Magnoliopsida</taxon>
        <taxon>Liliopsida</taxon>
        <taxon>Poales</taxon>
        <taxon>Poaceae</taxon>
        <taxon>PACMAD clade</taxon>
        <taxon>Panicoideae</taxon>
        <taxon>Panicodae</taxon>
        <taxon>Paniceae</taxon>
        <taxon>Cenchrinae</taxon>
        <taxon>Setaria</taxon>
    </lineage>
</organism>
<dbReference type="EMBL" id="CM016560">
    <property type="protein sequence ID" value="TKV93538.1"/>
    <property type="molecule type" value="Genomic_DNA"/>
</dbReference>
<protein>
    <submittedName>
        <fullName evidence="2">Uncharacterized protein</fullName>
    </submittedName>
</protein>
<accession>A0A4U6SZF8</accession>
<keyword evidence="3" id="KW-1185">Reference proteome</keyword>
<dbReference type="AlphaFoldDB" id="A0A4U6SZF8"/>
<evidence type="ECO:0000313" key="2">
    <source>
        <dbReference type="EMBL" id="TKV93538.1"/>
    </source>
</evidence>
<dbReference type="Proteomes" id="UP000298652">
    <property type="component" value="Chromosome 9"/>
</dbReference>
<dbReference type="Gramene" id="TKV93538">
    <property type="protein sequence ID" value="TKV93538"/>
    <property type="gene ID" value="SEVIR_9G232266v2"/>
</dbReference>
<proteinExistence type="predicted"/>